<accession>A0ABU6VLJ0</accession>
<reference evidence="1 2" key="1">
    <citation type="journal article" date="2023" name="Plants (Basel)">
        <title>Bridging the Gap: Combining Genomics and Transcriptomics Approaches to Understand Stylosanthes scabra, an Orphan Legume from the Brazilian Caatinga.</title>
        <authorList>
            <person name="Ferreira-Neto J.R.C."/>
            <person name="da Silva M.D."/>
            <person name="Binneck E."/>
            <person name="de Melo N.F."/>
            <person name="da Silva R.H."/>
            <person name="de Melo A.L.T.M."/>
            <person name="Pandolfi V."/>
            <person name="Bustamante F.O."/>
            <person name="Brasileiro-Vidal A.C."/>
            <person name="Benko-Iseppon A.M."/>
        </authorList>
    </citation>
    <scope>NUCLEOTIDE SEQUENCE [LARGE SCALE GENOMIC DNA]</scope>
    <source>
        <tissue evidence="1">Leaves</tissue>
    </source>
</reference>
<dbReference type="Proteomes" id="UP001341840">
    <property type="component" value="Unassembled WGS sequence"/>
</dbReference>
<gene>
    <name evidence="1" type="ORF">PIB30_057893</name>
</gene>
<protein>
    <submittedName>
        <fullName evidence="1">Uncharacterized protein</fullName>
    </submittedName>
</protein>
<evidence type="ECO:0000313" key="1">
    <source>
        <dbReference type="EMBL" id="MED6173285.1"/>
    </source>
</evidence>
<evidence type="ECO:0000313" key="2">
    <source>
        <dbReference type="Proteomes" id="UP001341840"/>
    </source>
</evidence>
<name>A0ABU6VLJ0_9FABA</name>
<sequence>MMGWGRSCDEEKTLERACSHLGHSVTSTVAAEDCVLQHNPVSQGAEEQLRRLGHRQGDIAGMWYKDPAIENYSIGLMMFLNDRDALEMIRITKGMGHAELFVVHNNGPEEGFLEIGYVDIRGVRREKTMIQWLSWTK</sequence>
<comment type="caution">
    <text evidence="1">The sequence shown here is derived from an EMBL/GenBank/DDBJ whole genome shotgun (WGS) entry which is preliminary data.</text>
</comment>
<organism evidence="1 2">
    <name type="scientific">Stylosanthes scabra</name>
    <dbReference type="NCBI Taxonomy" id="79078"/>
    <lineage>
        <taxon>Eukaryota</taxon>
        <taxon>Viridiplantae</taxon>
        <taxon>Streptophyta</taxon>
        <taxon>Embryophyta</taxon>
        <taxon>Tracheophyta</taxon>
        <taxon>Spermatophyta</taxon>
        <taxon>Magnoliopsida</taxon>
        <taxon>eudicotyledons</taxon>
        <taxon>Gunneridae</taxon>
        <taxon>Pentapetalae</taxon>
        <taxon>rosids</taxon>
        <taxon>fabids</taxon>
        <taxon>Fabales</taxon>
        <taxon>Fabaceae</taxon>
        <taxon>Papilionoideae</taxon>
        <taxon>50 kb inversion clade</taxon>
        <taxon>dalbergioids sensu lato</taxon>
        <taxon>Dalbergieae</taxon>
        <taxon>Pterocarpus clade</taxon>
        <taxon>Stylosanthes</taxon>
    </lineage>
</organism>
<keyword evidence="2" id="KW-1185">Reference proteome</keyword>
<proteinExistence type="predicted"/>
<dbReference type="EMBL" id="JASCZI010151514">
    <property type="protein sequence ID" value="MED6173285.1"/>
    <property type="molecule type" value="Genomic_DNA"/>
</dbReference>